<keyword evidence="3" id="KW-1185">Reference proteome</keyword>
<feature type="domain" description="TIR" evidence="1">
    <location>
        <begin position="165"/>
        <end position="298"/>
    </location>
</feature>
<dbReference type="GO" id="GO:0007165">
    <property type="term" value="P:signal transduction"/>
    <property type="evidence" value="ECO:0007669"/>
    <property type="project" value="InterPro"/>
</dbReference>
<protein>
    <submittedName>
        <fullName evidence="2">TIR domain-containing protein</fullName>
    </submittedName>
</protein>
<organism evidence="2 3">
    <name type="scientific">Saccharothrix saharensis</name>
    <dbReference type="NCBI Taxonomy" id="571190"/>
    <lineage>
        <taxon>Bacteria</taxon>
        <taxon>Bacillati</taxon>
        <taxon>Actinomycetota</taxon>
        <taxon>Actinomycetes</taxon>
        <taxon>Pseudonocardiales</taxon>
        <taxon>Pseudonocardiaceae</taxon>
        <taxon>Saccharothrix</taxon>
    </lineage>
</organism>
<dbReference type="SUPFAM" id="SSF52200">
    <property type="entry name" value="Toll/Interleukin receptor TIR domain"/>
    <property type="match status" value="1"/>
</dbReference>
<accession>A0A543J5S0</accession>
<dbReference type="InterPro" id="IPR000157">
    <property type="entry name" value="TIR_dom"/>
</dbReference>
<dbReference type="RefSeq" id="WP_141974952.1">
    <property type="nucleotide sequence ID" value="NZ_VFPP01000001.1"/>
</dbReference>
<dbReference type="OrthoDB" id="3838036at2"/>
<gene>
    <name evidence="2" type="ORF">FHX81_0429</name>
</gene>
<dbReference type="InterPro" id="IPR035897">
    <property type="entry name" value="Toll_tir_struct_dom_sf"/>
</dbReference>
<sequence length="299" mass="34492">MRELQMSESDDAVALKVIMIGDSQKLRSVSRRLEAHANLIVVAEAESAEYSYGLIRHCRDDGVRVNTVFIDPLSDRFDPHQSSLFILNTRVQYPDVVFVLLASEADIRSRRPDFPYEIRNRIDHYYRIDPSAPKRLLNEITDNAIDQCRSWHARVIREPALRRHKYDVALSFAGEDREIASQLARLLTERGIRVFYDDDQRASLWGANLYTTLYDVYAHECRFCLLLVSKAYRDKMWTNHERVAAQVRAFEMREREYILPVYLEDVSIPGLPPTVAHVQVSLGVIGIVDLLIRKLASAS</sequence>
<dbReference type="Gene3D" id="3.40.50.10140">
    <property type="entry name" value="Toll/interleukin-1 receptor homology (TIR) domain"/>
    <property type="match status" value="1"/>
</dbReference>
<evidence type="ECO:0000313" key="2">
    <source>
        <dbReference type="EMBL" id="TQM78173.1"/>
    </source>
</evidence>
<dbReference type="AlphaFoldDB" id="A0A543J5S0"/>
<dbReference type="Proteomes" id="UP000316628">
    <property type="component" value="Unassembled WGS sequence"/>
</dbReference>
<comment type="caution">
    <text evidence="2">The sequence shown here is derived from an EMBL/GenBank/DDBJ whole genome shotgun (WGS) entry which is preliminary data.</text>
</comment>
<proteinExistence type="predicted"/>
<name>A0A543J5S0_9PSEU</name>
<dbReference type="EMBL" id="VFPP01000001">
    <property type="protein sequence ID" value="TQM78173.1"/>
    <property type="molecule type" value="Genomic_DNA"/>
</dbReference>
<dbReference type="SMART" id="SM00255">
    <property type="entry name" value="TIR"/>
    <property type="match status" value="1"/>
</dbReference>
<evidence type="ECO:0000313" key="3">
    <source>
        <dbReference type="Proteomes" id="UP000316628"/>
    </source>
</evidence>
<reference evidence="2 3" key="1">
    <citation type="submission" date="2019-06" db="EMBL/GenBank/DDBJ databases">
        <title>Sequencing the genomes of 1000 actinobacteria strains.</title>
        <authorList>
            <person name="Klenk H.-P."/>
        </authorList>
    </citation>
    <scope>NUCLEOTIDE SEQUENCE [LARGE SCALE GENOMIC DNA]</scope>
    <source>
        <strain evidence="2 3">DSM 45456</strain>
    </source>
</reference>
<evidence type="ECO:0000259" key="1">
    <source>
        <dbReference type="SMART" id="SM00255"/>
    </source>
</evidence>
<dbReference type="Pfam" id="PF13676">
    <property type="entry name" value="TIR_2"/>
    <property type="match status" value="1"/>
</dbReference>